<gene>
    <name evidence="2" type="ordered locus">Apre_1265</name>
</gene>
<dbReference type="EMBL" id="CP001708">
    <property type="protein sequence ID" value="ACV29288.1"/>
    <property type="molecule type" value="Genomic_DNA"/>
</dbReference>
<proteinExistence type="predicted"/>
<dbReference type="Pfam" id="PF08867">
    <property type="entry name" value="FRG"/>
    <property type="match status" value="1"/>
</dbReference>
<reference evidence="2 3" key="1">
    <citation type="journal article" date="2009" name="Stand. Genomic Sci.">
        <title>Complete genome sequence of Anaerococcus prevotii type strain (PC1).</title>
        <authorList>
            <person name="Labutti K."/>
            <person name="Pukall R."/>
            <person name="Steenblock K."/>
            <person name="Glavina Del Rio T."/>
            <person name="Tice H."/>
            <person name="Copeland A."/>
            <person name="Cheng J.F."/>
            <person name="Lucas S."/>
            <person name="Chen F."/>
            <person name="Nolan M."/>
            <person name="Bruce D."/>
            <person name="Goodwin L."/>
            <person name="Pitluck S."/>
            <person name="Ivanova N."/>
            <person name="Mavromatis K."/>
            <person name="Ovchinnikova G."/>
            <person name="Pati A."/>
            <person name="Chen A."/>
            <person name="Palaniappan K."/>
            <person name="Land M."/>
            <person name="Hauser L."/>
            <person name="Chang Y.J."/>
            <person name="Jeffries C.D."/>
            <person name="Chain P."/>
            <person name="Saunders E."/>
            <person name="Brettin T."/>
            <person name="Detter J.C."/>
            <person name="Han C."/>
            <person name="Goker M."/>
            <person name="Bristow J."/>
            <person name="Eisen J.A."/>
            <person name="Markowitz V."/>
            <person name="Hugenholtz P."/>
            <person name="Kyrpides N.C."/>
            <person name="Klenk H.P."/>
            <person name="Lapidus A."/>
        </authorList>
    </citation>
    <scope>NUCLEOTIDE SEQUENCE [LARGE SCALE GENOMIC DNA]</scope>
    <source>
        <strain evidence="3">ATCC 9321 / DSM 20548 / JCM 6508 / NCTC 11806 / PC1</strain>
    </source>
</reference>
<dbReference type="RefSeq" id="WP_015778187.1">
    <property type="nucleotide sequence ID" value="NC_013171.1"/>
</dbReference>
<dbReference type="OrthoDB" id="9816036at2"/>
<dbReference type="eggNOG" id="ENOG502Z9DH">
    <property type="taxonomic scope" value="Bacteria"/>
</dbReference>
<keyword evidence="3" id="KW-1185">Reference proteome</keyword>
<protein>
    <submittedName>
        <fullName evidence="2">FRG domain protein</fullName>
    </submittedName>
</protein>
<dbReference type="AlphaFoldDB" id="C7RDM5"/>
<name>C7RDM5_ANAPD</name>
<dbReference type="Proteomes" id="UP000002294">
    <property type="component" value="Chromosome"/>
</dbReference>
<dbReference type="SMART" id="SM00901">
    <property type="entry name" value="FRG"/>
    <property type="match status" value="1"/>
</dbReference>
<evidence type="ECO:0000313" key="2">
    <source>
        <dbReference type="EMBL" id="ACV29288.1"/>
    </source>
</evidence>
<evidence type="ECO:0000313" key="3">
    <source>
        <dbReference type="Proteomes" id="UP000002294"/>
    </source>
</evidence>
<sequence length="297" mass="34951">MNKDVEISSINDLLQIIKGIPNNNTIHVNLKGSRFFRGQSNYNWRLIPSVYRDDLFDSERILINEAIHKYPLEFNLNDKFSTLVKMQHFGLKTRLLDLTENPLVALYFACNENMDEDGSIYIFNNVVTFYSYDQIVETYMDFIFKFSGRPCEESEILGYFKNKEFYNMSRRRIENIEELIYDLTLSGVFVSPKMDNVRIISQQGAFFMGGMKIKEIETSRNIGNYGKKYYHFEPNIIDDQTERVEGGQVFKYKIKKEDKKKILKELELLNITGATLFQDLEHQIKHINKSVINDMLN</sequence>
<organism evidence="2 3">
    <name type="scientific">Anaerococcus prevotii (strain ATCC 9321 / DSM 20548 / JCM 6508 / NCTC 11806 / PC1)</name>
    <name type="common">Peptostreptococcus prevotii</name>
    <name type="synonym">Peptococcus prevotii</name>
    <dbReference type="NCBI Taxonomy" id="525919"/>
    <lineage>
        <taxon>Bacteria</taxon>
        <taxon>Bacillati</taxon>
        <taxon>Bacillota</taxon>
        <taxon>Tissierellia</taxon>
        <taxon>Tissierellales</taxon>
        <taxon>Peptoniphilaceae</taxon>
        <taxon>Anaerococcus</taxon>
    </lineage>
</organism>
<dbReference type="HOGENOM" id="CLU_050026_2_0_9"/>
<dbReference type="InterPro" id="IPR014966">
    <property type="entry name" value="FRG-dom"/>
</dbReference>
<evidence type="ECO:0000259" key="1">
    <source>
        <dbReference type="SMART" id="SM00901"/>
    </source>
</evidence>
<accession>C7RDM5</accession>
<feature type="domain" description="FRG" evidence="1">
    <location>
        <begin position="30"/>
        <end position="121"/>
    </location>
</feature>
<dbReference type="STRING" id="525919.Apre_1265"/>
<dbReference type="KEGG" id="apr:Apre_1265"/>